<accession>A0A5A9PH81</accession>
<comment type="caution">
    <text evidence="1">The sequence shown here is derived from an EMBL/GenBank/DDBJ whole genome shotgun (WGS) entry which is preliminary data.</text>
</comment>
<dbReference type="SUPFAM" id="SSF52540">
    <property type="entry name" value="P-loop containing nucleoside triphosphate hydrolases"/>
    <property type="match status" value="1"/>
</dbReference>
<dbReference type="Gene3D" id="3.40.50.300">
    <property type="entry name" value="P-loop containing nucleotide triphosphate hydrolases"/>
    <property type="match status" value="1"/>
</dbReference>
<dbReference type="Proteomes" id="UP000324632">
    <property type="component" value="Chromosome 6"/>
</dbReference>
<dbReference type="GO" id="GO:0004386">
    <property type="term" value="F:helicase activity"/>
    <property type="evidence" value="ECO:0007669"/>
    <property type="project" value="UniProtKB-KW"/>
</dbReference>
<organism evidence="1 2">
    <name type="scientific">Triplophysa tibetana</name>
    <dbReference type="NCBI Taxonomy" id="1572043"/>
    <lineage>
        <taxon>Eukaryota</taxon>
        <taxon>Metazoa</taxon>
        <taxon>Chordata</taxon>
        <taxon>Craniata</taxon>
        <taxon>Vertebrata</taxon>
        <taxon>Euteleostomi</taxon>
        <taxon>Actinopterygii</taxon>
        <taxon>Neopterygii</taxon>
        <taxon>Teleostei</taxon>
        <taxon>Ostariophysi</taxon>
        <taxon>Cypriniformes</taxon>
        <taxon>Nemacheilidae</taxon>
        <taxon>Triplophysa</taxon>
    </lineage>
</organism>
<gene>
    <name evidence="1" type="ORF">E1301_Tti012350</name>
</gene>
<keyword evidence="2" id="KW-1185">Reference proteome</keyword>
<dbReference type="AlphaFoldDB" id="A0A5A9PH81"/>
<proteinExistence type="predicted"/>
<dbReference type="EMBL" id="SOYY01000006">
    <property type="protein sequence ID" value="KAA0720316.1"/>
    <property type="molecule type" value="Genomic_DNA"/>
</dbReference>
<keyword evidence="1" id="KW-0347">Helicase</keyword>
<protein>
    <submittedName>
        <fullName evidence="1">Putative ATP-dependent RNA helicase DDX52</fullName>
    </submittedName>
</protein>
<keyword evidence="1" id="KW-0067">ATP-binding</keyword>
<name>A0A5A9PH81_9TELE</name>
<keyword evidence="1" id="KW-0547">Nucleotide-binding</keyword>
<dbReference type="InterPro" id="IPR027417">
    <property type="entry name" value="P-loop_NTPase"/>
</dbReference>
<reference evidence="1 2" key="1">
    <citation type="journal article" date="2019" name="Mol. Ecol. Resour.">
        <title>Chromosome-level genome assembly of Triplophysa tibetana, a fish adapted to the harsh high-altitude environment of the Tibetan Plateau.</title>
        <authorList>
            <person name="Yang X."/>
            <person name="Liu H."/>
            <person name="Ma Z."/>
            <person name="Zou Y."/>
            <person name="Zou M."/>
            <person name="Mao Y."/>
            <person name="Li X."/>
            <person name="Wang H."/>
            <person name="Chen T."/>
            <person name="Wang W."/>
            <person name="Yang R."/>
        </authorList>
    </citation>
    <scope>NUCLEOTIDE SEQUENCE [LARGE SCALE GENOMIC DNA]</scope>
    <source>
        <strain evidence="1">TTIB1903HZAU</strain>
        <tissue evidence="1">Muscle</tissue>
    </source>
</reference>
<sequence length="115" mass="12975">MFVEESNSKLMMMGILGNQVEWLVVDESDKLFEDGKTGFREQLACNFTACSSLKIRLPFFSATCSPDLDQWCRLNLDNLVSVNIGPSTWCIRPPCYSSHDLRTEPPMISGLSYIS</sequence>
<evidence type="ECO:0000313" key="1">
    <source>
        <dbReference type="EMBL" id="KAA0720316.1"/>
    </source>
</evidence>
<keyword evidence="1" id="KW-0378">Hydrolase</keyword>
<evidence type="ECO:0000313" key="2">
    <source>
        <dbReference type="Proteomes" id="UP000324632"/>
    </source>
</evidence>